<comment type="caution">
    <text evidence="1">The sequence shown here is derived from an EMBL/GenBank/DDBJ whole genome shotgun (WGS) entry which is preliminary data.</text>
</comment>
<protein>
    <submittedName>
        <fullName evidence="1">Uncharacterized protein</fullName>
    </submittedName>
</protein>
<keyword evidence="2" id="KW-1185">Reference proteome</keyword>
<organism evidence="1 2">
    <name type="scientific">Potamilus streckersoni</name>
    <dbReference type="NCBI Taxonomy" id="2493646"/>
    <lineage>
        <taxon>Eukaryota</taxon>
        <taxon>Metazoa</taxon>
        <taxon>Spiralia</taxon>
        <taxon>Lophotrochozoa</taxon>
        <taxon>Mollusca</taxon>
        <taxon>Bivalvia</taxon>
        <taxon>Autobranchia</taxon>
        <taxon>Heteroconchia</taxon>
        <taxon>Palaeoheterodonta</taxon>
        <taxon>Unionida</taxon>
        <taxon>Unionoidea</taxon>
        <taxon>Unionidae</taxon>
        <taxon>Ambleminae</taxon>
        <taxon>Lampsilini</taxon>
        <taxon>Potamilus</taxon>
    </lineage>
</organism>
<evidence type="ECO:0000313" key="2">
    <source>
        <dbReference type="Proteomes" id="UP001195483"/>
    </source>
</evidence>
<dbReference type="Proteomes" id="UP001195483">
    <property type="component" value="Unassembled WGS sequence"/>
</dbReference>
<dbReference type="EMBL" id="JAEAOA010002045">
    <property type="protein sequence ID" value="KAK3578955.1"/>
    <property type="molecule type" value="Genomic_DNA"/>
</dbReference>
<reference evidence="1" key="1">
    <citation type="journal article" date="2021" name="Genome Biol. Evol.">
        <title>A High-Quality Reference Genome for a Parasitic Bivalve with Doubly Uniparental Inheritance (Bivalvia: Unionida).</title>
        <authorList>
            <person name="Smith C.H."/>
        </authorList>
    </citation>
    <scope>NUCLEOTIDE SEQUENCE</scope>
    <source>
        <strain evidence="1">CHS0354</strain>
    </source>
</reference>
<proteinExistence type="predicted"/>
<reference evidence="1" key="2">
    <citation type="journal article" date="2021" name="Genome Biol. Evol.">
        <title>Developing a high-quality reference genome for a parasitic bivalve with doubly uniparental inheritance (Bivalvia: Unionida).</title>
        <authorList>
            <person name="Smith C.H."/>
        </authorList>
    </citation>
    <scope>NUCLEOTIDE SEQUENCE</scope>
    <source>
        <strain evidence="1">CHS0354</strain>
        <tissue evidence="1">Mantle</tissue>
    </source>
</reference>
<dbReference type="AlphaFoldDB" id="A0AAE0VJF3"/>
<evidence type="ECO:0000313" key="1">
    <source>
        <dbReference type="EMBL" id="KAK3578955.1"/>
    </source>
</evidence>
<accession>A0AAE0VJF3</accession>
<sequence length="177" mass="20340">MWSQMLLPDNHVSFKPNHFAAIFKLQSEIQVVDLNNSNSSNNNGSFEISVLLEDLNKSSNNPLNSSADADRTEKYNYAQDDNIDLTEEAGNDDNPATGELEVGKILDTSKTDKPHIIYEKLKKKYDEVTRPTGMQTIRDKKKYQTRRDIPQNYRGSYSATRKYDYTKPSFRINSNTY</sequence>
<reference evidence="1" key="3">
    <citation type="submission" date="2023-05" db="EMBL/GenBank/DDBJ databases">
        <authorList>
            <person name="Smith C.H."/>
        </authorList>
    </citation>
    <scope>NUCLEOTIDE SEQUENCE</scope>
    <source>
        <strain evidence="1">CHS0354</strain>
        <tissue evidence="1">Mantle</tissue>
    </source>
</reference>
<name>A0AAE0VJF3_9BIVA</name>
<gene>
    <name evidence="1" type="ORF">CHS0354_034744</name>
</gene>